<proteinExistence type="predicted"/>
<reference evidence="2" key="2">
    <citation type="journal article" date="2018" name="BMC Genomics">
        <title>Genomic insights into host adaptation between the wheat stripe rust pathogen (Puccinia striiformis f. sp. tritici) and the barley stripe rust pathogen (Puccinia striiformis f. sp. hordei).</title>
        <authorList>
            <person name="Xia C."/>
            <person name="Wang M."/>
            <person name="Yin C."/>
            <person name="Cornejo O.E."/>
            <person name="Hulbert S.H."/>
            <person name="Chen X."/>
        </authorList>
    </citation>
    <scope>NUCLEOTIDE SEQUENCE [LARGE SCALE GENOMIC DNA]</scope>
    <source>
        <strain evidence="2">93TX-2</strain>
    </source>
</reference>
<dbReference type="VEuPathDB" id="FungiDB:PSHT_14970"/>
<dbReference type="VEuPathDB" id="FungiDB:PSTT_13407"/>
<name>A0A2S4UHF7_9BASI</name>
<accession>A0A2S4UHF7</accession>
<evidence type="ECO:0000313" key="2">
    <source>
        <dbReference type="Proteomes" id="UP000238274"/>
    </source>
</evidence>
<evidence type="ECO:0000313" key="1">
    <source>
        <dbReference type="EMBL" id="POV96753.1"/>
    </source>
</evidence>
<gene>
    <name evidence="1" type="ORF">PSHT_14970</name>
</gene>
<protein>
    <submittedName>
        <fullName evidence="1">Uncharacterized protein</fullName>
    </submittedName>
</protein>
<keyword evidence="2" id="KW-1185">Reference proteome</keyword>
<reference evidence="1 2" key="1">
    <citation type="submission" date="2017-12" db="EMBL/GenBank/DDBJ databases">
        <title>Gene loss provides genomic basis for host adaptation in cereal stripe rust fungi.</title>
        <authorList>
            <person name="Xia C."/>
        </authorList>
    </citation>
    <scope>NUCLEOTIDE SEQUENCE [LARGE SCALE GENOMIC DNA]</scope>
    <source>
        <strain evidence="1 2">93TX-2</strain>
    </source>
</reference>
<organism evidence="1 2">
    <name type="scientific">Puccinia striiformis</name>
    <dbReference type="NCBI Taxonomy" id="27350"/>
    <lineage>
        <taxon>Eukaryota</taxon>
        <taxon>Fungi</taxon>
        <taxon>Dikarya</taxon>
        <taxon>Basidiomycota</taxon>
        <taxon>Pucciniomycotina</taxon>
        <taxon>Pucciniomycetes</taxon>
        <taxon>Pucciniales</taxon>
        <taxon>Pucciniaceae</taxon>
        <taxon>Puccinia</taxon>
    </lineage>
</organism>
<sequence length="420" mass="46265">MDPNPAAAFYRTKPFLMDLNHVLGAVIPLKDRPNFNYANFQTRSPGFQPTQRSRSWKQSWLPQSNPLIECSQSQHTTRNCVVRLPSRTRPLESTDLKVTLKILVGLDSMILKLPTIHTPLNPTSDTLKDHAPMNLTSITVKDHTPVSTSSNTLKKRTLKDIQKVLLMEAITMETWPPMEILCPITTMIQTKSPTTLPLAMQSTSHNSPLVPFQNLLATTHKNATDGNHWASTLLAKQFMHLCLMGSAAQNESSKQYAISHIDRPAQASTQDNCSHSPQQSKQWLVTFNNQDEYINYKPDNIDHPNLHPSETGDEDQASYYTSDNSFCNGSESSDGLDHNDKADFDNLHNNDPVFDGNGGGGLDSYDDGGGYGDCDDGGGYGDGNDGGGYEDFDEGGGYEDFNDGGGYEVFDDGGCGLDYD</sequence>
<comment type="caution">
    <text evidence="1">The sequence shown here is derived from an EMBL/GenBank/DDBJ whole genome shotgun (WGS) entry which is preliminary data.</text>
</comment>
<dbReference type="EMBL" id="PKSM01000358">
    <property type="protein sequence ID" value="POV96753.1"/>
    <property type="molecule type" value="Genomic_DNA"/>
</dbReference>
<reference evidence="2" key="3">
    <citation type="journal article" date="2018" name="Mol. Plant Microbe Interact.">
        <title>Genome sequence resources for the wheat stripe rust pathogen (Puccinia striiformis f. sp. tritici) and the barley stripe rust pathogen (Puccinia striiformis f. sp. hordei).</title>
        <authorList>
            <person name="Xia C."/>
            <person name="Wang M."/>
            <person name="Yin C."/>
            <person name="Cornejo O.E."/>
            <person name="Hulbert S.H."/>
            <person name="Chen X."/>
        </authorList>
    </citation>
    <scope>NUCLEOTIDE SEQUENCE [LARGE SCALE GENOMIC DNA]</scope>
    <source>
        <strain evidence="2">93TX-2</strain>
    </source>
</reference>
<dbReference type="Proteomes" id="UP000238274">
    <property type="component" value="Unassembled WGS sequence"/>
</dbReference>
<dbReference type="OrthoDB" id="10468304at2759"/>